<proteinExistence type="inferred from homology"/>
<protein>
    <submittedName>
        <fullName evidence="3">Carbon-nitrogen hydrolase family protein</fullName>
    </submittedName>
</protein>
<dbReference type="PROSITE" id="PS50263">
    <property type="entry name" value="CN_HYDROLASE"/>
    <property type="match status" value="1"/>
</dbReference>
<organism evidence="3 4">
    <name type="scientific">Paenarthrobacter ureafaciens</name>
    <dbReference type="NCBI Taxonomy" id="37931"/>
    <lineage>
        <taxon>Bacteria</taxon>
        <taxon>Bacillati</taxon>
        <taxon>Actinomycetota</taxon>
        <taxon>Actinomycetes</taxon>
        <taxon>Micrococcales</taxon>
        <taxon>Micrococcaceae</taxon>
        <taxon>Paenarthrobacter</taxon>
    </lineage>
</organism>
<dbReference type="RefSeq" id="WP_168529551.1">
    <property type="nucleotide sequence ID" value="NZ_CP101180.1"/>
</dbReference>
<evidence type="ECO:0000313" key="3">
    <source>
        <dbReference type="EMBL" id="UYV97552.1"/>
    </source>
</evidence>
<keyword evidence="3" id="KW-0378">Hydrolase</keyword>
<comment type="similarity">
    <text evidence="1">Belongs to the carbon-nitrogen hydrolase superfamily. Nitrilase family.</text>
</comment>
<feature type="domain" description="CN hydrolase" evidence="2">
    <location>
        <begin position="8"/>
        <end position="288"/>
    </location>
</feature>
<dbReference type="EMBL" id="CP101185">
    <property type="protein sequence ID" value="UYV97552.1"/>
    <property type="molecule type" value="Genomic_DNA"/>
</dbReference>
<evidence type="ECO:0000259" key="2">
    <source>
        <dbReference type="PROSITE" id="PS50263"/>
    </source>
</evidence>
<dbReference type="SUPFAM" id="SSF56317">
    <property type="entry name" value="Carbon-nitrogen hydrolase"/>
    <property type="match status" value="1"/>
</dbReference>
<dbReference type="PANTHER" id="PTHR46044">
    <property type="entry name" value="NITRILASE"/>
    <property type="match status" value="1"/>
</dbReference>
<dbReference type="PANTHER" id="PTHR46044:SF1">
    <property type="entry name" value="CN HYDROLASE DOMAIN-CONTAINING PROTEIN"/>
    <property type="match status" value="1"/>
</dbReference>
<dbReference type="Pfam" id="PF00795">
    <property type="entry name" value="CN_hydrolase"/>
    <property type="match status" value="1"/>
</dbReference>
<sequence>MAEFFGSITAAAVQASPVFLDLQKSTTKACELIREAGSNGAKFIVFPEGFLPGHPTWFHFQPVSSPISNELNLRLFKNAIRVPGPEGDAIAEAARDAEAYVVMGVCERASNAPGSLINSQLFFGPDGQFLGKHQKLQPTAGERIVHWGGWGDTLGPFQTEFGPASALVCGENSNPLEIFALTAAGTRLHGMSWPPHFRSAADGTSLMPQTSLLAAQNFALMSKAFVISACGIAHPGYAEDLGLTAEAAERISSGAGQGGSAIIGPDTRILAGPLDGTTEGILYAELDFDQWARQKIAQDFAGHYNRNDIFQLRVNRKPPTNYVTADNTATVEQFTERLEPVEENATNDAFVPELIKP</sequence>
<dbReference type="Gene3D" id="3.60.110.10">
    <property type="entry name" value="Carbon-nitrogen hydrolase"/>
    <property type="match status" value="1"/>
</dbReference>
<dbReference type="Proteomes" id="UP001163293">
    <property type="component" value="Chromosome"/>
</dbReference>
<name>A0AAX3EKA6_PAEUR</name>
<dbReference type="GO" id="GO:0016787">
    <property type="term" value="F:hydrolase activity"/>
    <property type="evidence" value="ECO:0007669"/>
    <property type="project" value="UniProtKB-KW"/>
</dbReference>
<dbReference type="InterPro" id="IPR003010">
    <property type="entry name" value="C-N_Hydrolase"/>
</dbReference>
<keyword evidence="4" id="KW-1185">Reference proteome</keyword>
<dbReference type="InterPro" id="IPR044149">
    <property type="entry name" value="Nitrilases_CHs"/>
</dbReference>
<dbReference type="CDD" id="cd07564">
    <property type="entry name" value="nitrilases_CHs"/>
    <property type="match status" value="1"/>
</dbReference>
<evidence type="ECO:0000313" key="4">
    <source>
        <dbReference type="Proteomes" id="UP001163293"/>
    </source>
</evidence>
<gene>
    <name evidence="3" type="ORF">NL394_21415</name>
</gene>
<accession>A0AAX3EKA6</accession>
<dbReference type="AlphaFoldDB" id="A0AAX3EKA6"/>
<reference evidence="3" key="1">
    <citation type="submission" date="2022-07" db="EMBL/GenBank/DDBJ databases">
        <authorList>
            <person name="Wu T."/>
        </authorList>
    </citation>
    <scope>NUCLEOTIDE SEQUENCE</scope>
    <source>
        <strain evidence="3">SD-1</strain>
    </source>
</reference>
<dbReference type="InterPro" id="IPR036526">
    <property type="entry name" value="C-N_Hydrolase_sf"/>
</dbReference>
<evidence type="ECO:0000256" key="1">
    <source>
        <dbReference type="ARBA" id="ARBA00008129"/>
    </source>
</evidence>